<dbReference type="EMBL" id="CAJNOG010000019">
    <property type="protein sequence ID" value="CAF0769976.1"/>
    <property type="molecule type" value="Genomic_DNA"/>
</dbReference>
<feature type="compositionally biased region" description="Polar residues" evidence="5">
    <location>
        <begin position="405"/>
        <end position="427"/>
    </location>
</feature>
<evidence type="ECO:0000313" key="7">
    <source>
        <dbReference type="EMBL" id="CAF0769976.1"/>
    </source>
</evidence>
<proteinExistence type="predicted"/>
<evidence type="ECO:0000256" key="2">
    <source>
        <dbReference type="ARBA" id="ARBA00022692"/>
    </source>
</evidence>
<evidence type="ECO:0000256" key="5">
    <source>
        <dbReference type="SAM" id="MobiDB-lite"/>
    </source>
</evidence>
<comment type="caution">
    <text evidence="7">The sequence shown here is derived from an EMBL/GenBank/DDBJ whole genome shotgun (WGS) entry which is preliminary data.</text>
</comment>
<accession>A0A813QPF8</accession>
<dbReference type="PANTHER" id="PTHR10671">
    <property type="entry name" value="EPITHELIAL MEMBRANE PROTEIN-RELATED"/>
    <property type="match status" value="1"/>
</dbReference>
<dbReference type="PANTHER" id="PTHR10671:SF108">
    <property type="entry name" value="CLAUDIN FAMILY PROTEIN-RELATED"/>
    <property type="match status" value="1"/>
</dbReference>
<protein>
    <submittedName>
        <fullName evidence="7">Uncharacterized protein</fullName>
    </submittedName>
</protein>
<dbReference type="InterPro" id="IPR050579">
    <property type="entry name" value="PMP-22/EMP/MP20-like"/>
</dbReference>
<feature type="transmembrane region" description="Helical" evidence="6">
    <location>
        <begin position="245"/>
        <end position="265"/>
    </location>
</feature>
<dbReference type="Proteomes" id="UP000663845">
    <property type="component" value="Unassembled WGS sequence"/>
</dbReference>
<keyword evidence="2 6" id="KW-0812">Transmembrane</keyword>
<keyword evidence="4 6" id="KW-0472">Membrane</keyword>
<feature type="compositionally biased region" description="Pro residues" evidence="5">
    <location>
        <begin position="390"/>
        <end position="400"/>
    </location>
</feature>
<organism evidence="7 8">
    <name type="scientific">Adineta steineri</name>
    <dbReference type="NCBI Taxonomy" id="433720"/>
    <lineage>
        <taxon>Eukaryota</taxon>
        <taxon>Metazoa</taxon>
        <taxon>Spiralia</taxon>
        <taxon>Gnathifera</taxon>
        <taxon>Rotifera</taxon>
        <taxon>Eurotatoria</taxon>
        <taxon>Bdelloidea</taxon>
        <taxon>Adinetida</taxon>
        <taxon>Adinetidae</taxon>
        <taxon>Adineta</taxon>
    </lineage>
</organism>
<dbReference type="Gene3D" id="1.20.140.150">
    <property type="match status" value="2"/>
</dbReference>
<evidence type="ECO:0000313" key="8">
    <source>
        <dbReference type="Proteomes" id="UP000663845"/>
    </source>
</evidence>
<name>A0A813QPF8_9BILA</name>
<feature type="region of interest" description="Disordered" evidence="5">
    <location>
        <begin position="386"/>
        <end position="435"/>
    </location>
</feature>
<evidence type="ECO:0000256" key="4">
    <source>
        <dbReference type="ARBA" id="ARBA00023136"/>
    </source>
</evidence>
<sequence>MQVMKVKRSCSVYDIQTKRKSNENLNNEHEFLSDKKLTIGIIIGLCLTICTIILQCVAFFTPHWKEISPKTNSLYIDGVDALIRTEILVYFNSVHRFTRHSYGLFQRCEYILSNSSQSIKDQERIILNHDIFKQQKHCTKNFLPSYNDEYFNECHSLQYYRFCSKSSEKIFDIHNDYLRVTFDILSNPKKTIDSTSLCDCHYPTYVKACFVLEIFALTFLSLTAIFFIVFPFLKTRHHCLKIKCFGVLSSILSMLFILINLIIMLSHLEYESTEYLIAIEKHYRSSQIYKLSLDTKLAINRFLSSINIELGYSAIIAWIAFALSIIDGLFFMLTCKIKRDRDDIESLFSAIPMDSSQLDSSNENEIYQRPTTPLTSAEHATNYLVSPPLISHPPPPPPPSIEINDFNNQLNTPSYTPSSCLKRSTPTHIHFEDEV</sequence>
<feature type="transmembrane region" description="Helical" evidence="6">
    <location>
        <begin position="210"/>
        <end position="233"/>
    </location>
</feature>
<comment type="subcellular location">
    <subcellularLocation>
        <location evidence="1">Membrane</location>
        <topology evidence="1">Multi-pass membrane protein</topology>
    </subcellularLocation>
</comment>
<feature type="transmembrane region" description="Helical" evidence="6">
    <location>
        <begin position="37"/>
        <end position="60"/>
    </location>
</feature>
<reference evidence="7" key="1">
    <citation type="submission" date="2021-02" db="EMBL/GenBank/DDBJ databases">
        <authorList>
            <person name="Nowell W R."/>
        </authorList>
    </citation>
    <scope>NUCLEOTIDE SEQUENCE</scope>
</reference>
<dbReference type="AlphaFoldDB" id="A0A813QPF8"/>
<feature type="transmembrane region" description="Helical" evidence="6">
    <location>
        <begin position="310"/>
        <end position="333"/>
    </location>
</feature>
<dbReference type="GO" id="GO:0005886">
    <property type="term" value="C:plasma membrane"/>
    <property type="evidence" value="ECO:0007669"/>
    <property type="project" value="TreeGrafter"/>
</dbReference>
<gene>
    <name evidence="7" type="ORF">JYZ213_LOCUS3560</name>
</gene>
<evidence type="ECO:0000256" key="1">
    <source>
        <dbReference type="ARBA" id="ARBA00004141"/>
    </source>
</evidence>
<evidence type="ECO:0000256" key="3">
    <source>
        <dbReference type="ARBA" id="ARBA00022989"/>
    </source>
</evidence>
<evidence type="ECO:0000256" key="6">
    <source>
        <dbReference type="SAM" id="Phobius"/>
    </source>
</evidence>
<keyword evidence="3 6" id="KW-1133">Transmembrane helix</keyword>